<feature type="domain" description="ABC transporter" evidence="11">
    <location>
        <begin position="349"/>
        <end position="584"/>
    </location>
</feature>
<evidence type="ECO:0000256" key="2">
    <source>
        <dbReference type="ARBA" id="ARBA00022448"/>
    </source>
</evidence>
<proteinExistence type="inferred from homology"/>
<name>A0A4V2XKW9_9ACTN</name>
<gene>
    <name evidence="13" type="ORF">E1267_11310</name>
</gene>
<dbReference type="EMBL" id="SMJZ01000032">
    <property type="protein sequence ID" value="TDC08056.1"/>
    <property type="molecule type" value="Genomic_DNA"/>
</dbReference>
<keyword evidence="8 10" id="KW-0472">Membrane</keyword>
<dbReference type="PROSITE" id="PS00211">
    <property type="entry name" value="ABC_TRANSPORTER_1"/>
    <property type="match status" value="1"/>
</dbReference>
<dbReference type="InterPro" id="IPR036640">
    <property type="entry name" value="ABC1_TM_sf"/>
</dbReference>
<keyword evidence="14" id="KW-1185">Reference proteome</keyword>
<dbReference type="GO" id="GO:0005524">
    <property type="term" value="F:ATP binding"/>
    <property type="evidence" value="ECO:0007669"/>
    <property type="project" value="UniProtKB-KW"/>
</dbReference>
<dbReference type="PANTHER" id="PTHR24221:SF646">
    <property type="entry name" value="HAEMOLYSIN SECRETION ATP-BINDING PROTEIN"/>
    <property type="match status" value="1"/>
</dbReference>
<evidence type="ECO:0000256" key="3">
    <source>
        <dbReference type="ARBA" id="ARBA00022475"/>
    </source>
</evidence>
<dbReference type="AlphaFoldDB" id="A0A4V2XKW9"/>
<keyword evidence="7 10" id="KW-1133">Transmembrane helix</keyword>
<dbReference type="Pfam" id="PF00005">
    <property type="entry name" value="ABC_tran"/>
    <property type="match status" value="1"/>
</dbReference>
<dbReference type="Gene3D" id="1.20.1560.10">
    <property type="entry name" value="ABC transporter type 1, transmembrane domain"/>
    <property type="match status" value="1"/>
</dbReference>
<evidence type="ECO:0000256" key="9">
    <source>
        <dbReference type="ARBA" id="ARBA00061644"/>
    </source>
</evidence>
<dbReference type="InterPro" id="IPR017871">
    <property type="entry name" value="ABC_transporter-like_CS"/>
</dbReference>
<dbReference type="InterPro" id="IPR003593">
    <property type="entry name" value="AAA+_ATPase"/>
</dbReference>
<comment type="subcellular location">
    <subcellularLocation>
        <location evidence="1">Cell membrane</location>
        <topology evidence="1">Multi-pass membrane protein</topology>
    </subcellularLocation>
</comment>
<dbReference type="PANTHER" id="PTHR24221">
    <property type="entry name" value="ATP-BINDING CASSETTE SUB-FAMILY B"/>
    <property type="match status" value="1"/>
</dbReference>
<keyword evidence="5" id="KW-0547">Nucleotide-binding</keyword>
<comment type="caution">
    <text evidence="13">The sequence shown here is derived from an EMBL/GenBank/DDBJ whole genome shotgun (WGS) entry which is preliminary data.</text>
</comment>
<accession>A0A4V2XKW9</accession>
<dbReference type="InterPro" id="IPR003439">
    <property type="entry name" value="ABC_transporter-like_ATP-bd"/>
</dbReference>
<evidence type="ECO:0000256" key="10">
    <source>
        <dbReference type="SAM" id="Phobius"/>
    </source>
</evidence>
<sequence>MGGRRETSPHPRTLSGENVITRLLAMSPRIRWRLAGLVLLLLSITATYIGQGVLVAQALARVFGGQGAGSIVWLVAAVVALQLLRSGALAVRDGVALRTSAAVKAELRRRLTAKLLRLGPAHAQRGRTGSAQTTLVDSIETADAYVGKFLPQMIAAVLGAVAVTAYLFMLDPLVGAVVLACALLLPVLPLLSDRVLRDRNAAWFRGYKGLYAENLDALQGMATLKAFNASGRRGAELGHLAGQFCRDSIRLMAAVIGYVGGVAFVIGLGTAVALGTGALRLAAGELTVTELLIILLLTAESFRPLKELEAAYHSSYNAVPSLKAVFEILDSPDPAQGTADPSLTGPPSVAFEDVLFTYRDRDRPALDGFRLAIEPGERVALVGRSGAGKTTVASLLLRFFDPESGRVTVNGVDVRDLPLDRLRALVAVVSQDTYLFHGTVRRNLALAQPGATDDQLEAAARAARAHDFIAALPDGYDTVVGERGLKLSGGERQRIAIARALLKDAPILVLDEATSSVDAANEAAIQHALDTLSGGRTTLMIAHRLSTVRTADRIIVMADGLIAEAGPPGELLAGQGAYARLVAAQDGATR</sequence>
<protein>
    <submittedName>
        <fullName evidence="13">ABC transporter ATP-binding protein</fullName>
    </submittedName>
</protein>
<dbReference type="GO" id="GO:0005886">
    <property type="term" value="C:plasma membrane"/>
    <property type="evidence" value="ECO:0007669"/>
    <property type="project" value="UniProtKB-SubCell"/>
</dbReference>
<dbReference type="Gene3D" id="3.40.50.300">
    <property type="entry name" value="P-loop containing nucleotide triphosphate hydrolases"/>
    <property type="match status" value="1"/>
</dbReference>
<dbReference type="PROSITE" id="PS50893">
    <property type="entry name" value="ABC_TRANSPORTER_2"/>
    <property type="match status" value="1"/>
</dbReference>
<dbReference type="GO" id="GO:0034040">
    <property type="term" value="F:ATPase-coupled lipid transmembrane transporter activity"/>
    <property type="evidence" value="ECO:0007669"/>
    <property type="project" value="TreeGrafter"/>
</dbReference>
<feature type="transmembrane region" description="Helical" evidence="10">
    <location>
        <begin position="173"/>
        <end position="191"/>
    </location>
</feature>
<dbReference type="Proteomes" id="UP000295157">
    <property type="component" value="Unassembled WGS sequence"/>
</dbReference>
<dbReference type="SUPFAM" id="SSF90123">
    <property type="entry name" value="ABC transporter transmembrane region"/>
    <property type="match status" value="1"/>
</dbReference>
<dbReference type="InterPro" id="IPR011527">
    <property type="entry name" value="ABC1_TM_dom"/>
</dbReference>
<dbReference type="InterPro" id="IPR039421">
    <property type="entry name" value="Type_1_exporter"/>
</dbReference>
<feature type="transmembrane region" description="Helical" evidence="10">
    <location>
        <begin position="32"/>
        <end position="50"/>
    </location>
</feature>
<feature type="domain" description="ABC transmembrane type-1" evidence="12">
    <location>
        <begin position="35"/>
        <end position="317"/>
    </location>
</feature>
<keyword evidence="3" id="KW-1003">Cell membrane</keyword>
<dbReference type="FunFam" id="3.40.50.300:FF:000299">
    <property type="entry name" value="ABC transporter ATP-binding protein/permease"/>
    <property type="match status" value="1"/>
</dbReference>
<dbReference type="GO" id="GO:0016887">
    <property type="term" value="F:ATP hydrolysis activity"/>
    <property type="evidence" value="ECO:0007669"/>
    <property type="project" value="InterPro"/>
</dbReference>
<evidence type="ECO:0000256" key="4">
    <source>
        <dbReference type="ARBA" id="ARBA00022692"/>
    </source>
</evidence>
<keyword evidence="6 13" id="KW-0067">ATP-binding</keyword>
<evidence type="ECO:0000256" key="7">
    <source>
        <dbReference type="ARBA" id="ARBA00022989"/>
    </source>
</evidence>
<feature type="transmembrane region" description="Helical" evidence="10">
    <location>
        <begin position="149"/>
        <end position="167"/>
    </location>
</feature>
<dbReference type="PROSITE" id="PS50929">
    <property type="entry name" value="ABC_TM1F"/>
    <property type="match status" value="1"/>
</dbReference>
<feature type="transmembrane region" description="Helical" evidence="10">
    <location>
        <begin position="62"/>
        <end position="84"/>
    </location>
</feature>
<evidence type="ECO:0000256" key="8">
    <source>
        <dbReference type="ARBA" id="ARBA00023136"/>
    </source>
</evidence>
<organism evidence="13 14">
    <name type="scientific">Nonomuraea longispora</name>
    <dbReference type="NCBI Taxonomy" id="1848320"/>
    <lineage>
        <taxon>Bacteria</taxon>
        <taxon>Bacillati</taxon>
        <taxon>Actinomycetota</taxon>
        <taxon>Actinomycetes</taxon>
        <taxon>Streptosporangiales</taxon>
        <taxon>Streptosporangiaceae</taxon>
        <taxon>Nonomuraea</taxon>
    </lineage>
</organism>
<keyword evidence="2" id="KW-0813">Transport</keyword>
<dbReference type="SUPFAM" id="SSF52540">
    <property type="entry name" value="P-loop containing nucleoside triphosphate hydrolases"/>
    <property type="match status" value="1"/>
</dbReference>
<dbReference type="OrthoDB" id="9806127at2"/>
<dbReference type="InterPro" id="IPR027417">
    <property type="entry name" value="P-loop_NTPase"/>
</dbReference>
<comment type="similarity">
    <text evidence="9">Belongs to the ABC transporter superfamily. Lipid exporter (TC 3.A.1.106) family.</text>
</comment>
<feature type="transmembrane region" description="Helical" evidence="10">
    <location>
        <begin position="251"/>
        <end position="275"/>
    </location>
</feature>
<evidence type="ECO:0000256" key="5">
    <source>
        <dbReference type="ARBA" id="ARBA00022741"/>
    </source>
</evidence>
<dbReference type="GO" id="GO:0140359">
    <property type="term" value="F:ABC-type transporter activity"/>
    <property type="evidence" value="ECO:0007669"/>
    <property type="project" value="InterPro"/>
</dbReference>
<evidence type="ECO:0000259" key="11">
    <source>
        <dbReference type="PROSITE" id="PS50893"/>
    </source>
</evidence>
<keyword evidence="4 10" id="KW-0812">Transmembrane</keyword>
<evidence type="ECO:0000313" key="13">
    <source>
        <dbReference type="EMBL" id="TDC08056.1"/>
    </source>
</evidence>
<evidence type="ECO:0000313" key="14">
    <source>
        <dbReference type="Proteomes" id="UP000295157"/>
    </source>
</evidence>
<reference evidence="13 14" key="1">
    <citation type="submission" date="2019-02" db="EMBL/GenBank/DDBJ databases">
        <title>Draft genome sequences of novel Actinobacteria.</title>
        <authorList>
            <person name="Sahin N."/>
            <person name="Ay H."/>
            <person name="Saygin H."/>
        </authorList>
    </citation>
    <scope>NUCLEOTIDE SEQUENCE [LARGE SCALE GENOMIC DNA]</scope>
    <source>
        <strain evidence="13 14">KC201</strain>
    </source>
</reference>
<dbReference type="SMART" id="SM00382">
    <property type="entry name" value="AAA"/>
    <property type="match status" value="1"/>
</dbReference>
<dbReference type="Pfam" id="PF00664">
    <property type="entry name" value="ABC_membrane"/>
    <property type="match status" value="1"/>
</dbReference>
<evidence type="ECO:0000256" key="6">
    <source>
        <dbReference type="ARBA" id="ARBA00022840"/>
    </source>
</evidence>
<evidence type="ECO:0000259" key="12">
    <source>
        <dbReference type="PROSITE" id="PS50929"/>
    </source>
</evidence>
<evidence type="ECO:0000256" key="1">
    <source>
        <dbReference type="ARBA" id="ARBA00004651"/>
    </source>
</evidence>